<evidence type="ECO:0000256" key="5">
    <source>
        <dbReference type="ARBA" id="ARBA00022729"/>
    </source>
</evidence>
<feature type="transmembrane region" description="Helical" evidence="9">
    <location>
        <begin position="265"/>
        <end position="289"/>
    </location>
</feature>
<comment type="function">
    <text evidence="1">Subunit of the oligosaccharyl transferase (OST) complex that catalyzes the initial transfer of a defined glycan (Glc(3)Man(9)GlcNAc(2) in eukaryotes) from the lipid carrier dolichol-pyrophosphate to an asparagine residue within an Asn-X-Ser/Thr consensus motif in nascent polypeptide chains, the first step in protein N-glycosylation. N-glycosylation occurs cotranslationally and the complex associates with the Sec61 complex at the channel-forming translocon complex that mediates protein translocation across the endoplasmic reticulum (ER). All subunits are required for a maximal enzyme activity.</text>
</comment>
<organism evidence="10 11">
    <name type="scientific">Pythium oligandrum</name>
    <name type="common">Mycoparasitic fungus</name>
    <dbReference type="NCBI Taxonomy" id="41045"/>
    <lineage>
        <taxon>Eukaryota</taxon>
        <taxon>Sar</taxon>
        <taxon>Stramenopiles</taxon>
        <taxon>Oomycota</taxon>
        <taxon>Peronosporomycetes</taxon>
        <taxon>Pythiales</taxon>
        <taxon>Pythiaceae</taxon>
        <taxon>Pythium</taxon>
    </lineage>
</organism>
<feature type="transmembrane region" description="Helical" evidence="9">
    <location>
        <begin position="301"/>
        <end position="332"/>
    </location>
</feature>
<evidence type="ECO:0000256" key="8">
    <source>
        <dbReference type="ARBA" id="ARBA00023136"/>
    </source>
</evidence>
<evidence type="ECO:0000256" key="9">
    <source>
        <dbReference type="SAM" id="Phobius"/>
    </source>
</evidence>
<accession>A0A8K1C7F1</accession>
<evidence type="ECO:0000256" key="1">
    <source>
        <dbReference type="ARBA" id="ARBA00002791"/>
    </source>
</evidence>
<dbReference type="GO" id="GO:0018279">
    <property type="term" value="P:protein N-linked glycosylation via asparagine"/>
    <property type="evidence" value="ECO:0007669"/>
    <property type="project" value="TreeGrafter"/>
</dbReference>
<dbReference type="InterPro" id="IPR021149">
    <property type="entry name" value="OligosaccharylTrfase_OST3/OST6"/>
</dbReference>
<evidence type="ECO:0000256" key="6">
    <source>
        <dbReference type="ARBA" id="ARBA00022824"/>
    </source>
</evidence>
<evidence type="ECO:0000256" key="3">
    <source>
        <dbReference type="ARBA" id="ARBA00009561"/>
    </source>
</evidence>
<dbReference type="OrthoDB" id="61749at2759"/>
<dbReference type="EMBL" id="SPLM01000113">
    <property type="protein sequence ID" value="TMW57922.1"/>
    <property type="molecule type" value="Genomic_DNA"/>
</dbReference>
<keyword evidence="4 9" id="KW-0812">Transmembrane</keyword>
<comment type="subcellular location">
    <subcellularLocation>
        <location evidence="2">Endoplasmic reticulum membrane</location>
        <topology evidence="2">Multi-pass membrane protein</topology>
    </subcellularLocation>
</comment>
<keyword evidence="8 9" id="KW-0472">Membrane</keyword>
<keyword evidence="6" id="KW-0256">Endoplasmic reticulum</keyword>
<keyword evidence="11" id="KW-1185">Reference proteome</keyword>
<feature type="transmembrane region" description="Helical" evidence="9">
    <location>
        <begin position="385"/>
        <end position="404"/>
    </location>
</feature>
<comment type="similarity">
    <text evidence="3">Belongs to the OST3/OST6 family.</text>
</comment>
<sequence>MHLVSVQMSKMLGRGHDDRGNAAFYGGVRATRSMGTLLTALLGLFLCGAAFGGVKASSVPFYLTVNGVYRLYPREDLVGTVDADVLWSEYYAYIMSRERTTPLVVLFTSEECEKAPQESREGDEDEGDDGLLWGFTASDDDYAVHEACDAQLARLSIDVETEVAETVTREYPDLPVLLISKKELSQAFHQHRVPSSPALMWFPLRSSKTFQRFAHPKTNYLNISDSLASGKSVSSAITKFLRRSLVEGGHAMSGSTASAEEDSSFLGFLLNMLPLVALFAYIVLSIFEHREVIFKLLQNRFLWFILTQGVLYVSLSGLFHSIIHRVILFYAHPNYGVMLIHPSGRKQFFLEGLVHGSWSFLISFGVFTIVDVMPTVRSRTGREDLFRWSLLFVGASYAFLQLTFMSKHNWLMS</sequence>
<feature type="transmembrane region" description="Helical" evidence="9">
    <location>
        <begin position="352"/>
        <end position="373"/>
    </location>
</feature>
<evidence type="ECO:0000256" key="2">
    <source>
        <dbReference type="ARBA" id="ARBA00004477"/>
    </source>
</evidence>
<dbReference type="AlphaFoldDB" id="A0A8K1C7F1"/>
<dbReference type="PANTHER" id="PTHR12692">
    <property type="entry name" value="DOLICHYL-DIPHOSPHOOLIGOSACCHARIDE--PROTEIN GLYCOSYLTRANSFERASE-RELATED"/>
    <property type="match status" value="1"/>
</dbReference>
<dbReference type="PANTHER" id="PTHR12692:SF0">
    <property type="entry name" value="GH11935P"/>
    <property type="match status" value="1"/>
</dbReference>
<evidence type="ECO:0000256" key="4">
    <source>
        <dbReference type="ARBA" id="ARBA00022692"/>
    </source>
</evidence>
<gene>
    <name evidence="10" type="ORF">Poli38472_013396</name>
</gene>
<protein>
    <submittedName>
        <fullName evidence="10">Uncharacterized protein</fullName>
    </submittedName>
</protein>
<proteinExistence type="inferred from homology"/>
<evidence type="ECO:0000256" key="7">
    <source>
        <dbReference type="ARBA" id="ARBA00022989"/>
    </source>
</evidence>
<dbReference type="Proteomes" id="UP000794436">
    <property type="component" value="Unassembled WGS sequence"/>
</dbReference>
<keyword evidence="5" id="KW-0732">Signal</keyword>
<name>A0A8K1C7F1_PYTOL</name>
<keyword evidence="7 9" id="KW-1133">Transmembrane helix</keyword>
<reference evidence="10" key="1">
    <citation type="submission" date="2019-03" db="EMBL/GenBank/DDBJ databases">
        <title>Long read genome sequence of the mycoparasitic Pythium oligandrum ATCC 38472 isolated from sugarbeet rhizosphere.</title>
        <authorList>
            <person name="Gaulin E."/>
        </authorList>
    </citation>
    <scope>NUCLEOTIDE SEQUENCE</scope>
    <source>
        <strain evidence="10">ATCC 38472_TT</strain>
    </source>
</reference>
<dbReference type="Pfam" id="PF04756">
    <property type="entry name" value="OST3_OST6"/>
    <property type="match status" value="1"/>
</dbReference>
<dbReference type="GO" id="GO:0008250">
    <property type="term" value="C:oligosaccharyltransferase complex"/>
    <property type="evidence" value="ECO:0007669"/>
    <property type="project" value="TreeGrafter"/>
</dbReference>
<comment type="caution">
    <text evidence="10">The sequence shown here is derived from an EMBL/GenBank/DDBJ whole genome shotgun (WGS) entry which is preliminary data.</text>
</comment>
<evidence type="ECO:0000313" key="11">
    <source>
        <dbReference type="Proteomes" id="UP000794436"/>
    </source>
</evidence>
<evidence type="ECO:0000313" key="10">
    <source>
        <dbReference type="EMBL" id="TMW57922.1"/>
    </source>
</evidence>